<dbReference type="EMBL" id="JBEZNA010000003">
    <property type="protein sequence ID" value="MEU9576132.1"/>
    <property type="molecule type" value="Genomic_DNA"/>
</dbReference>
<gene>
    <name evidence="5" type="ORF">AB0D95_02370</name>
</gene>
<evidence type="ECO:0000256" key="3">
    <source>
        <dbReference type="ARBA" id="ARBA00023053"/>
    </source>
</evidence>
<keyword evidence="1" id="KW-0813">Transport</keyword>
<keyword evidence="4" id="KW-0406">Ion transport</keyword>
<comment type="caution">
    <text evidence="5">The sequence shown here is derived from an EMBL/GenBank/DDBJ whole genome shotgun (WGS) entry which is preliminary data.</text>
</comment>
<protein>
    <submittedName>
        <fullName evidence="5">Na+/H+ antiporter NhaA</fullName>
    </submittedName>
</protein>
<evidence type="ECO:0000256" key="4">
    <source>
        <dbReference type="ARBA" id="ARBA00023065"/>
    </source>
</evidence>
<evidence type="ECO:0000256" key="2">
    <source>
        <dbReference type="ARBA" id="ARBA00022449"/>
    </source>
</evidence>
<proteinExistence type="predicted"/>
<evidence type="ECO:0000256" key="1">
    <source>
        <dbReference type="ARBA" id="ARBA00022448"/>
    </source>
</evidence>
<sequence>MQRRASVHSSFCSARTVAGRSVLDDLERSLHPVSAFLVIPVFALADAGVDLRGDALGRPLTWAIIPASS</sequence>
<name>A0ABV3EIW5_9ACTN</name>
<dbReference type="InterPro" id="IPR004670">
    <property type="entry name" value="NhaA"/>
</dbReference>
<dbReference type="InterPro" id="IPR023171">
    <property type="entry name" value="Na/H_antiporter_dom_sf"/>
</dbReference>
<dbReference type="Pfam" id="PF06965">
    <property type="entry name" value="Na_H_antiport_1"/>
    <property type="match status" value="1"/>
</dbReference>
<keyword evidence="3" id="KW-0915">Sodium</keyword>
<keyword evidence="2" id="KW-0050">Antiport</keyword>
<evidence type="ECO:0000313" key="6">
    <source>
        <dbReference type="Proteomes" id="UP001551584"/>
    </source>
</evidence>
<dbReference type="Proteomes" id="UP001551584">
    <property type="component" value="Unassembled WGS sequence"/>
</dbReference>
<keyword evidence="6" id="KW-1185">Reference proteome</keyword>
<dbReference type="Gene3D" id="1.20.1530.10">
    <property type="entry name" value="Na+/H+ antiporter like domain"/>
    <property type="match status" value="1"/>
</dbReference>
<evidence type="ECO:0000313" key="5">
    <source>
        <dbReference type="EMBL" id="MEU9576132.1"/>
    </source>
</evidence>
<organism evidence="5 6">
    <name type="scientific">Streptomyces chilikensis</name>
    <dbReference type="NCBI Taxonomy" id="1194079"/>
    <lineage>
        <taxon>Bacteria</taxon>
        <taxon>Bacillati</taxon>
        <taxon>Actinomycetota</taxon>
        <taxon>Actinomycetes</taxon>
        <taxon>Kitasatosporales</taxon>
        <taxon>Streptomycetaceae</taxon>
        <taxon>Streptomyces</taxon>
    </lineage>
</organism>
<accession>A0ABV3EIW5</accession>
<reference evidence="5 6" key="1">
    <citation type="submission" date="2024-06" db="EMBL/GenBank/DDBJ databases">
        <title>The Natural Products Discovery Center: Release of the First 8490 Sequenced Strains for Exploring Actinobacteria Biosynthetic Diversity.</title>
        <authorList>
            <person name="Kalkreuter E."/>
            <person name="Kautsar S.A."/>
            <person name="Yang D."/>
            <person name="Bader C.D."/>
            <person name="Teijaro C.N."/>
            <person name="Fluegel L."/>
            <person name="Davis C.M."/>
            <person name="Simpson J.R."/>
            <person name="Lauterbach L."/>
            <person name="Steele A.D."/>
            <person name="Gui C."/>
            <person name="Meng S."/>
            <person name="Li G."/>
            <person name="Viehrig K."/>
            <person name="Ye F."/>
            <person name="Su P."/>
            <person name="Kiefer A.F."/>
            <person name="Nichols A."/>
            <person name="Cepeda A.J."/>
            <person name="Yan W."/>
            <person name="Fan B."/>
            <person name="Jiang Y."/>
            <person name="Adhikari A."/>
            <person name="Zheng C.-J."/>
            <person name="Schuster L."/>
            <person name="Cowan T.M."/>
            <person name="Smanski M.J."/>
            <person name="Chevrette M.G."/>
            <person name="De Carvalho L.P.S."/>
            <person name="Shen B."/>
        </authorList>
    </citation>
    <scope>NUCLEOTIDE SEQUENCE [LARGE SCALE GENOMIC DNA]</scope>
    <source>
        <strain evidence="5 6">NPDC048117</strain>
    </source>
</reference>